<evidence type="ECO:0000256" key="5">
    <source>
        <dbReference type="ARBA" id="ARBA00022530"/>
    </source>
</evidence>
<evidence type="ECO:0000256" key="3">
    <source>
        <dbReference type="ARBA" id="ARBA00022473"/>
    </source>
</evidence>
<gene>
    <name evidence="9" type="ORF">BIW11_13794</name>
</gene>
<dbReference type="GO" id="GO:0005615">
    <property type="term" value="C:extracellular space"/>
    <property type="evidence" value="ECO:0007669"/>
    <property type="project" value="TreeGrafter"/>
</dbReference>
<dbReference type="OrthoDB" id="5945655at2759"/>
<dbReference type="GO" id="GO:0060070">
    <property type="term" value="P:canonical Wnt signaling pathway"/>
    <property type="evidence" value="ECO:0007669"/>
    <property type="project" value="TreeGrafter"/>
</dbReference>
<sequence length="43" mass="5140">MCCGRGYTTKRMKVKERCKCKFQWCCYVECKTCTRIAEMTTCK</sequence>
<comment type="function">
    <text evidence="8">Ligand for members of the frizzled family of seven transmembrane receptors.</text>
</comment>
<dbReference type="GO" id="GO:0030182">
    <property type="term" value="P:neuron differentiation"/>
    <property type="evidence" value="ECO:0007669"/>
    <property type="project" value="TreeGrafter"/>
</dbReference>
<evidence type="ECO:0000313" key="10">
    <source>
        <dbReference type="Proteomes" id="UP000192247"/>
    </source>
</evidence>
<comment type="subcellular location">
    <subcellularLocation>
        <location evidence="1 8">Secreted</location>
        <location evidence="1 8">Extracellular space</location>
        <location evidence="1 8">Extracellular matrix</location>
    </subcellularLocation>
</comment>
<name>A0A1V9X0P0_9ACAR</name>
<comment type="caution">
    <text evidence="9">The sequence shown here is derived from an EMBL/GenBank/DDBJ whole genome shotgun (WGS) entry which is preliminary data.</text>
</comment>
<dbReference type="Proteomes" id="UP000192247">
    <property type="component" value="Unassembled WGS sequence"/>
</dbReference>
<evidence type="ECO:0000313" key="9">
    <source>
        <dbReference type="EMBL" id="OQR66998.1"/>
    </source>
</evidence>
<evidence type="ECO:0000256" key="7">
    <source>
        <dbReference type="ARBA" id="ARBA00023157"/>
    </source>
</evidence>
<proteinExistence type="inferred from homology"/>
<dbReference type="InterPro" id="IPR043158">
    <property type="entry name" value="Wnt_C"/>
</dbReference>
<dbReference type="Pfam" id="PF00110">
    <property type="entry name" value="wnt"/>
    <property type="match status" value="1"/>
</dbReference>
<dbReference type="EMBL" id="MNPL01030310">
    <property type="protein sequence ID" value="OQR66998.1"/>
    <property type="molecule type" value="Genomic_DNA"/>
</dbReference>
<dbReference type="Gene3D" id="3.30.2460.20">
    <property type="match status" value="1"/>
</dbReference>
<keyword evidence="4" id="KW-0964">Secreted</keyword>
<dbReference type="GO" id="GO:0005125">
    <property type="term" value="F:cytokine activity"/>
    <property type="evidence" value="ECO:0007669"/>
    <property type="project" value="TreeGrafter"/>
</dbReference>
<organism evidence="9 10">
    <name type="scientific">Tropilaelaps mercedesae</name>
    <dbReference type="NCBI Taxonomy" id="418985"/>
    <lineage>
        <taxon>Eukaryota</taxon>
        <taxon>Metazoa</taxon>
        <taxon>Ecdysozoa</taxon>
        <taxon>Arthropoda</taxon>
        <taxon>Chelicerata</taxon>
        <taxon>Arachnida</taxon>
        <taxon>Acari</taxon>
        <taxon>Parasitiformes</taxon>
        <taxon>Mesostigmata</taxon>
        <taxon>Gamasina</taxon>
        <taxon>Dermanyssoidea</taxon>
        <taxon>Laelapidae</taxon>
        <taxon>Tropilaelaps</taxon>
    </lineage>
</organism>
<dbReference type="PANTHER" id="PTHR12027">
    <property type="entry name" value="WNT RELATED"/>
    <property type="match status" value="1"/>
</dbReference>
<protein>
    <recommendedName>
        <fullName evidence="8">Protein Wnt</fullName>
    </recommendedName>
</protein>
<dbReference type="AlphaFoldDB" id="A0A1V9X0P0"/>
<dbReference type="STRING" id="418985.A0A1V9X0P0"/>
<evidence type="ECO:0000256" key="8">
    <source>
        <dbReference type="RuleBase" id="RU003500"/>
    </source>
</evidence>
<evidence type="ECO:0000256" key="4">
    <source>
        <dbReference type="ARBA" id="ARBA00022525"/>
    </source>
</evidence>
<dbReference type="InParanoid" id="A0A1V9X0P0"/>
<dbReference type="GO" id="GO:0045165">
    <property type="term" value="P:cell fate commitment"/>
    <property type="evidence" value="ECO:0007669"/>
    <property type="project" value="TreeGrafter"/>
</dbReference>
<comment type="similarity">
    <text evidence="2 8">Belongs to the Wnt family.</text>
</comment>
<evidence type="ECO:0000256" key="2">
    <source>
        <dbReference type="ARBA" id="ARBA00005683"/>
    </source>
</evidence>
<keyword evidence="6 8" id="KW-0879">Wnt signaling pathway</keyword>
<keyword evidence="3 8" id="KW-0217">Developmental protein</keyword>
<dbReference type="GO" id="GO:0005109">
    <property type="term" value="F:frizzled binding"/>
    <property type="evidence" value="ECO:0007669"/>
    <property type="project" value="TreeGrafter"/>
</dbReference>
<dbReference type="InterPro" id="IPR005817">
    <property type="entry name" value="Wnt"/>
</dbReference>
<reference evidence="9 10" key="1">
    <citation type="journal article" date="2017" name="Gigascience">
        <title>Draft genome of the honey bee ectoparasitic mite, Tropilaelaps mercedesae, is shaped by the parasitic life history.</title>
        <authorList>
            <person name="Dong X."/>
            <person name="Armstrong S.D."/>
            <person name="Xia D."/>
            <person name="Makepeace B.L."/>
            <person name="Darby A.C."/>
            <person name="Kadowaki T."/>
        </authorList>
    </citation>
    <scope>NUCLEOTIDE SEQUENCE [LARGE SCALE GENOMIC DNA]</scope>
    <source>
        <strain evidence="9">Wuxi-XJTLU</strain>
    </source>
</reference>
<keyword evidence="5" id="KW-0272">Extracellular matrix</keyword>
<keyword evidence="10" id="KW-1185">Reference proteome</keyword>
<evidence type="ECO:0000256" key="6">
    <source>
        <dbReference type="ARBA" id="ARBA00022687"/>
    </source>
</evidence>
<keyword evidence="7" id="KW-1015">Disulfide bond</keyword>
<evidence type="ECO:0000256" key="1">
    <source>
        <dbReference type="ARBA" id="ARBA00004498"/>
    </source>
</evidence>
<accession>A0A1V9X0P0</accession>